<dbReference type="AlphaFoldDB" id="A0A3M2L3W1"/>
<organism evidence="3 4">
    <name type="scientific">Streptomyces triticirhizae</name>
    <dbReference type="NCBI Taxonomy" id="2483353"/>
    <lineage>
        <taxon>Bacteria</taxon>
        <taxon>Bacillati</taxon>
        <taxon>Actinomycetota</taxon>
        <taxon>Actinomycetes</taxon>
        <taxon>Kitasatosporales</taxon>
        <taxon>Streptomycetaceae</taxon>
        <taxon>Streptomyces</taxon>
    </lineage>
</organism>
<evidence type="ECO:0000313" key="3">
    <source>
        <dbReference type="EMBL" id="RMI29198.1"/>
    </source>
</evidence>
<dbReference type="InterPro" id="IPR051603">
    <property type="entry name" value="Zinc-ADH_QOR/CCCR"/>
</dbReference>
<feature type="domain" description="Enoyl reductase (ER)" evidence="2">
    <location>
        <begin position="10"/>
        <end position="320"/>
    </location>
</feature>
<gene>
    <name evidence="3" type="ORF">EBN88_27725</name>
</gene>
<dbReference type="InterPro" id="IPR013154">
    <property type="entry name" value="ADH-like_N"/>
</dbReference>
<dbReference type="InterPro" id="IPR020843">
    <property type="entry name" value="ER"/>
</dbReference>
<dbReference type="InterPro" id="IPR036291">
    <property type="entry name" value="NAD(P)-bd_dom_sf"/>
</dbReference>
<dbReference type="SUPFAM" id="SSF51735">
    <property type="entry name" value="NAD(P)-binding Rossmann-fold domains"/>
    <property type="match status" value="1"/>
</dbReference>
<name>A0A3M2L3W1_9ACTN</name>
<dbReference type="RefSeq" id="WP_122399785.1">
    <property type="nucleotide sequence ID" value="NZ_RFFJ01000269.1"/>
</dbReference>
<dbReference type="EMBL" id="RFFJ01000269">
    <property type="protein sequence ID" value="RMI29198.1"/>
    <property type="molecule type" value="Genomic_DNA"/>
</dbReference>
<evidence type="ECO:0000256" key="1">
    <source>
        <dbReference type="ARBA" id="ARBA00022857"/>
    </source>
</evidence>
<dbReference type="CDD" id="cd08253">
    <property type="entry name" value="zeta_crystallin"/>
    <property type="match status" value="1"/>
</dbReference>
<dbReference type="InterPro" id="IPR013149">
    <property type="entry name" value="ADH-like_C"/>
</dbReference>
<proteinExistence type="predicted"/>
<dbReference type="SMART" id="SM00829">
    <property type="entry name" value="PKS_ER"/>
    <property type="match status" value="1"/>
</dbReference>
<reference evidence="3 4" key="1">
    <citation type="submission" date="2018-10" db="EMBL/GenBank/DDBJ databases">
        <title>Isolation, diversity and antifungal activity of actinobacteria from wheat.</title>
        <authorList>
            <person name="Han C."/>
        </authorList>
    </citation>
    <scope>NUCLEOTIDE SEQUENCE [LARGE SCALE GENOMIC DNA]</scope>
    <source>
        <strain evidence="3 4">NEAU-YY642</strain>
    </source>
</reference>
<dbReference type="Pfam" id="PF08240">
    <property type="entry name" value="ADH_N"/>
    <property type="match status" value="1"/>
</dbReference>
<dbReference type="Pfam" id="PF00107">
    <property type="entry name" value="ADH_zinc_N"/>
    <property type="match status" value="1"/>
</dbReference>
<sequence>MEAAFVERLGPPGEIRLGLLPRPAPGPTDVLVRVELTTVNPVDALVRSGAFVTPVPLPLVLGRDAVGTVAEAGEGAGFTAGEPVWTNSLGHGGRQGAAAQYAVVPADRLYRLPAGVDPTTAVTVLHPGATAWLALFRHGRLRPGETVVVVGAAGNVGGAVVAFAAEAGARVLALARPADADHCRALGAAEVFDYRDPALTGALARAAPEGVALVVDAAGRNDLAWAVELLARRGRLVLLAGAGTRPTLPVGALYQNDLSVRGFVISNATVDELAEAAAGVNRLLALGRLSSRRATVRPLSAIVDEHRRVEDGTAHGRRVALRTSAALHPVRG</sequence>
<accession>A0A3M2L3W1</accession>
<dbReference type="GO" id="GO:0016491">
    <property type="term" value="F:oxidoreductase activity"/>
    <property type="evidence" value="ECO:0007669"/>
    <property type="project" value="InterPro"/>
</dbReference>
<dbReference type="Gene3D" id="3.40.50.720">
    <property type="entry name" value="NAD(P)-binding Rossmann-like Domain"/>
    <property type="match status" value="1"/>
</dbReference>
<evidence type="ECO:0000313" key="4">
    <source>
        <dbReference type="Proteomes" id="UP000278673"/>
    </source>
</evidence>
<evidence type="ECO:0000259" key="2">
    <source>
        <dbReference type="SMART" id="SM00829"/>
    </source>
</evidence>
<dbReference type="Gene3D" id="3.90.180.10">
    <property type="entry name" value="Medium-chain alcohol dehydrogenases, catalytic domain"/>
    <property type="match status" value="1"/>
</dbReference>
<dbReference type="InterPro" id="IPR011032">
    <property type="entry name" value="GroES-like_sf"/>
</dbReference>
<dbReference type="SUPFAM" id="SSF50129">
    <property type="entry name" value="GroES-like"/>
    <property type="match status" value="1"/>
</dbReference>
<protein>
    <submittedName>
        <fullName evidence="3">NADPH:quinone reductase</fullName>
    </submittedName>
</protein>
<comment type="caution">
    <text evidence="3">The sequence shown here is derived from an EMBL/GenBank/DDBJ whole genome shotgun (WGS) entry which is preliminary data.</text>
</comment>
<keyword evidence="4" id="KW-1185">Reference proteome</keyword>
<dbReference type="PANTHER" id="PTHR44154:SF1">
    <property type="entry name" value="QUINONE OXIDOREDUCTASE"/>
    <property type="match status" value="1"/>
</dbReference>
<dbReference type="PANTHER" id="PTHR44154">
    <property type="entry name" value="QUINONE OXIDOREDUCTASE"/>
    <property type="match status" value="1"/>
</dbReference>
<keyword evidence="1" id="KW-0521">NADP</keyword>
<dbReference type="Proteomes" id="UP000278673">
    <property type="component" value="Unassembled WGS sequence"/>
</dbReference>